<protein>
    <submittedName>
        <fullName evidence="6">Isoprenylcysteine carboxylmethyltransferase family protein</fullName>
    </submittedName>
</protein>
<name>A0A6P1VYH4_9BACT</name>
<dbReference type="GO" id="GO:0032259">
    <property type="term" value="P:methylation"/>
    <property type="evidence" value="ECO:0007669"/>
    <property type="project" value="UniProtKB-KW"/>
</dbReference>
<feature type="transmembrane region" description="Helical" evidence="5">
    <location>
        <begin position="75"/>
        <end position="94"/>
    </location>
</feature>
<dbReference type="NCBIfam" id="NF040696">
    <property type="entry name" value="isopcys_mtase"/>
    <property type="match status" value="1"/>
</dbReference>
<comment type="subcellular location">
    <subcellularLocation>
        <location evidence="1">Membrane</location>
        <topology evidence="1">Multi-pass membrane protein</topology>
    </subcellularLocation>
</comment>
<keyword evidence="2 5" id="KW-0812">Transmembrane</keyword>
<keyword evidence="3 5" id="KW-1133">Transmembrane helix</keyword>
<reference evidence="6 7" key="1">
    <citation type="submission" date="2019-11" db="EMBL/GenBank/DDBJ databases">
        <title>Spirosoma endbachense sp. nov., isolated from a natural salt meadow.</title>
        <authorList>
            <person name="Rojas J."/>
            <person name="Ambika Manirajan B."/>
            <person name="Ratering S."/>
            <person name="Suarez C."/>
            <person name="Geissler-Plaum R."/>
            <person name="Schnell S."/>
        </authorList>
    </citation>
    <scope>NUCLEOTIDE SEQUENCE [LARGE SCALE GENOMIC DNA]</scope>
    <source>
        <strain evidence="6 7">I-24</strain>
    </source>
</reference>
<dbReference type="RefSeq" id="WP_262889796.1">
    <property type="nucleotide sequence ID" value="NZ_CP045997.1"/>
</dbReference>
<feature type="transmembrane region" description="Helical" evidence="5">
    <location>
        <begin position="6"/>
        <end position="25"/>
    </location>
</feature>
<accession>A0A6P1VYH4</accession>
<dbReference type="Gene3D" id="1.20.120.1630">
    <property type="match status" value="1"/>
</dbReference>
<evidence type="ECO:0000313" key="7">
    <source>
        <dbReference type="Proteomes" id="UP000464577"/>
    </source>
</evidence>
<dbReference type="Pfam" id="PF04140">
    <property type="entry name" value="ICMT"/>
    <property type="match status" value="1"/>
</dbReference>
<evidence type="ECO:0000256" key="4">
    <source>
        <dbReference type="ARBA" id="ARBA00023136"/>
    </source>
</evidence>
<dbReference type="GO" id="GO:0004671">
    <property type="term" value="F:protein C-terminal S-isoprenylcysteine carboxyl O-methyltransferase activity"/>
    <property type="evidence" value="ECO:0007669"/>
    <property type="project" value="InterPro"/>
</dbReference>
<dbReference type="PANTHER" id="PTHR12714:SF9">
    <property type="entry name" value="PROTEIN-S-ISOPRENYLCYSTEINE O-METHYLTRANSFERASE"/>
    <property type="match status" value="1"/>
</dbReference>
<evidence type="ECO:0000256" key="2">
    <source>
        <dbReference type="ARBA" id="ARBA00022692"/>
    </source>
</evidence>
<evidence type="ECO:0000256" key="5">
    <source>
        <dbReference type="SAM" id="Phobius"/>
    </source>
</evidence>
<dbReference type="PANTHER" id="PTHR12714">
    <property type="entry name" value="PROTEIN-S ISOPRENYLCYSTEINE O-METHYLTRANSFERASE"/>
    <property type="match status" value="1"/>
</dbReference>
<organism evidence="6 7">
    <name type="scientific">Spirosoma endbachense</name>
    <dbReference type="NCBI Taxonomy" id="2666025"/>
    <lineage>
        <taxon>Bacteria</taxon>
        <taxon>Pseudomonadati</taxon>
        <taxon>Bacteroidota</taxon>
        <taxon>Cytophagia</taxon>
        <taxon>Cytophagales</taxon>
        <taxon>Cytophagaceae</taxon>
        <taxon>Spirosoma</taxon>
    </lineage>
</organism>
<evidence type="ECO:0000256" key="1">
    <source>
        <dbReference type="ARBA" id="ARBA00004141"/>
    </source>
</evidence>
<keyword evidence="6" id="KW-0489">Methyltransferase</keyword>
<feature type="transmembrane region" description="Helical" evidence="5">
    <location>
        <begin position="140"/>
        <end position="161"/>
    </location>
</feature>
<keyword evidence="4 5" id="KW-0472">Membrane</keyword>
<dbReference type="GO" id="GO:0016020">
    <property type="term" value="C:membrane"/>
    <property type="evidence" value="ECO:0007669"/>
    <property type="project" value="UniProtKB-SubCell"/>
</dbReference>
<dbReference type="InterPro" id="IPR007269">
    <property type="entry name" value="ICMT_MeTrfase"/>
</dbReference>
<evidence type="ECO:0000256" key="3">
    <source>
        <dbReference type="ARBA" id="ARBA00022989"/>
    </source>
</evidence>
<sequence length="194" mass="22542">MNHDLVFRILLLACYIPSQLIRQYILRKNPHAKTVKSVNQRRELLMYRIGVGLFVLPIFYGLTNWLDFASFTLPFWLRWTGFGISLLAAVVLLLSHQALGANWTGQLNIQENHVLVVRGIYTYVCHPMYLSFLLSGIGTLLLSANWFIGASLLIWFWIMYLGRINHEEQVMISEFGEQYETYMRSTGRLLPKIL</sequence>
<dbReference type="Proteomes" id="UP000464577">
    <property type="component" value="Chromosome"/>
</dbReference>
<dbReference type="KEGG" id="senf:GJR95_17920"/>
<keyword evidence="7" id="KW-1185">Reference proteome</keyword>
<gene>
    <name evidence="6" type="ORF">GJR95_17920</name>
</gene>
<keyword evidence="6" id="KW-0808">Transferase</keyword>
<proteinExistence type="predicted"/>
<dbReference type="AlphaFoldDB" id="A0A6P1VYH4"/>
<feature type="transmembrane region" description="Helical" evidence="5">
    <location>
        <begin position="45"/>
        <end position="63"/>
    </location>
</feature>
<dbReference type="InterPro" id="IPR054851">
    <property type="entry name" value="Isoprenylcys_mtase"/>
</dbReference>
<evidence type="ECO:0000313" key="6">
    <source>
        <dbReference type="EMBL" id="QHV96769.1"/>
    </source>
</evidence>
<dbReference type="EMBL" id="CP045997">
    <property type="protein sequence ID" value="QHV96769.1"/>
    <property type="molecule type" value="Genomic_DNA"/>
</dbReference>
<feature type="transmembrane region" description="Helical" evidence="5">
    <location>
        <begin position="115"/>
        <end position="134"/>
    </location>
</feature>